<dbReference type="SUPFAM" id="SSF49899">
    <property type="entry name" value="Concanavalin A-like lectins/glucanases"/>
    <property type="match status" value="1"/>
</dbReference>
<feature type="transmembrane region" description="Helical" evidence="2">
    <location>
        <begin position="214"/>
        <end position="240"/>
    </location>
</feature>
<proteinExistence type="predicted"/>
<dbReference type="InterPro" id="IPR044736">
    <property type="entry name" value="Gid1/RanBPM/SPLA_SPRY"/>
</dbReference>
<evidence type="ECO:0000313" key="4">
    <source>
        <dbReference type="EMBL" id="KAJ6236226.1"/>
    </source>
</evidence>
<keyword evidence="2" id="KW-1133">Transmembrane helix</keyword>
<dbReference type="InterPro" id="IPR003877">
    <property type="entry name" value="SPRY_dom"/>
</dbReference>
<feature type="transmembrane region" description="Helical" evidence="2">
    <location>
        <begin position="80"/>
        <end position="104"/>
    </location>
</feature>
<dbReference type="InterPro" id="IPR043136">
    <property type="entry name" value="B30.2/SPRY_sf"/>
</dbReference>
<feature type="compositionally biased region" description="Acidic residues" evidence="1">
    <location>
        <begin position="765"/>
        <end position="779"/>
    </location>
</feature>
<evidence type="ECO:0000259" key="3">
    <source>
        <dbReference type="PROSITE" id="PS50188"/>
    </source>
</evidence>
<feature type="region of interest" description="Disordered" evidence="1">
    <location>
        <begin position="754"/>
        <end position="779"/>
    </location>
</feature>
<dbReference type="EMBL" id="JAOAOG010000245">
    <property type="protein sequence ID" value="KAJ6236226.1"/>
    <property type="molecule type" value="Genomic_DNA"/>
</dbReference>
<evidence type="ECO:0000256" key="1">
    <source>
        <dbReference type="SAM" id="MobiDB-lite"/>
    </source>
</evidence>
<comment type="caution">
    <text evidence="4">The sequence shown here is derived from an EMBL/GenBank/DDBJ whole genome shotgun (WGS) entry which is preliminary data.</text>
</comment>
<feature type="compositionally biased region" description="Basic and acidic residues" evidence="1">
    <location>
        <begin position="754"/>
        <end position="764"/>
    </location>
</feature>
<dbReference type="Pfam" id="PF00622">
    <property type="entry name" value="SPRY"/>
    <property type="match status" value="1"/>
</dbReference>
<keyword evidence="2" id="KW-0812">Transmembrane</keyword>
<feature type="region of interest" description="Disordered" evidence="1">
    <location>
        <begin position="494"/>
        <end position="529"/>
    </location>
</feature>
<gene>
    <name evidence="4" type="ORF">M0813_27980</name>
</gene>
<feature type="transmembrane region" description="Helical" evidence="2">
    <location>
        <begin position="125"/>
        <end position="147"/>
    </location>
</feature>
<feature type="compositionally biased region" description="Basic and acidic residues" evidence="1">
    <location>
        <begin position="513"/>
        <end position="529"/>
    </location>
</feature>
<feature type="region of interest" description="Disordered" evidence="1">
    <location>
        <begin position="668"/>
        <end position="695"/>
    </location>
</feature>
<feature type="region of interest" description="Disordered" evidence="1">
    <location>
        <begin position="889"/>
        <end position="925"/>
    </location>
</feature>
<feature type="transmembrane region" description="Helical" evidence="2">
    <location>
        <begin position="159"/>
        <end position="183"/>
    </location>
</feature>
<dbReference type="PANTHER" id="PTHR35711:SF1">
    <property type="entry name" value="ECTODERMAL, ISOFORM F"/>
    <property type="match status" value="1"/>
</dbReference>
<dbReference type="PANTHER" id="PTHR35711">
    <property type="entry name" value="EXPRESSED PROTEIN"/>
    <property type="match status" value="1"/>
</dbReference>
<feature type="compositionally biased region" description="Basic and acidic residues" evidence="1">
    <location>
        <begin position="904"/>
        <end position="924"/>
    </location>
</feature>
<dbReference type="InterPro" id="IPR013320">
    <property type="entry name" value="ConA-like_dom_sf"/>
</dbReference>
<dbReference type="CDD" id="cd12885">
    <property type="entry name" value="SPRY_RanBP_like"/>
    <property type="match status" value="1"/>
</dbReference>
<name>A0ABQ8XUE4_9EUKA</name>
<keyword evidence="5" id="KW-1185">Reference proteome</keyword>
<evidence type="ECO:0000313" key="5">
    <source>
        <dbReference type="Proteomes" id="UP001150062"/>
    </source>
</evidence>
<feature type="transmembrane region" description="Helical" evidence="2">
    <location>
        <begin position="12"/>
        <end position="33"/>
    </location>
</feature>
<keyword evidence="2" id="KW-0472">Membrane</keyword>
<dbReference type="Gene3D" id="2.60.120.920">
    <property type="match status" value="1"/>
</dbReference>
<accession>A0ABQ8XUE4</accession>
<feature type="transmembrane region" description="Helical" evidence="2">
    <location>
        <begin position="45"/>
        <end position="68"/>
    </location>
</feature>
<evidence type="ECO:0000256" key="2">
    <source>
        <dbReference type="SAM" id="Phobius"/>
    </source>
</evidence>
<feature type="compositionally biased region" description="Basic residues" evidence="1">
    <location>
        <begin position="499"/>
        <end position="512"/>
    </location>
</feature>
<dbReference type="InterPro" id="IPR001870">
    <property type="entry name" value="B30.2/SPRY"/>
</dbReference>
<protein>
    <submittedName>
        <fullName evidence="4">Ran-binding protein 9/10</fullName>
    </submittedName>
</protein>
<reference evidence="4" key="1">
    <citation type="submission" date="2022-08" db="EMBL/GenBank/DDBJ databases">
        <title>Novel sulfate-reducing endosymbionts in the free-living metamonad Anaeramoeba.</title>
        <authorList>
            <person name="Jerlstrom-Hultqvist J."/>
            <person name="Cepicka I."/>
            <person name="Gallot-Lavallee L."/>
            <person name="Salas-Leiva D."/>
            <person name="Curtis B.A."/>
            <person name="Zahonova K."/>
            <person name="Pipaliya S."/>
            <person name="Dacks J."/>
            <person name="Roger A.J."/>
        </authorList>
    </citation>
    <scope>NUCLEOTIDE SEQUENCE</scope>
    <source>
        <strain evidence="4">Schooner1</strain>
    </source>
</reference>
<dbReference type="PROSITE" id="PS50188">
    <property type="entry name" value="B302_SPRY"/>
    <property type="match status" value="1"/>
</dbReference>
<feature type="compositionally biased region" description="Acidic residues" evidence="1">
    <location>
        <begin position="674"/>
        <end position="686"/>
    </location>
</feature>
<feature type="domain" description="B30.2/SPRY" evidence="3">
    <location>
        <begin position="1006"/>
        <end position="1224"/>
    </location>
</feature>
<organism evidence="4 5">
    <name type="scientific">Anaeramoeba flamelloides</name>
    <dbReference type="NCBI Taxonomy" id="1746091"/>
    <lineage>
        <taxon>Eukaryota</taxon>
        <taxon>Metamonada</taxon>
        <taxon>Anaeramoebidae</taxon>
        <taxon>Anaeramoeba</taxon>
    </lineage>
</organism>
<dbReference type="Proteomes" id="UP001150062">
    <property type="component" value="Unassembled WGS sequence"/>
</dbReference>
<sequence>MIELPTALNVNLSIMSIIVIVGATVVSVAKFLFTIFKLSKTHPLLLAVSFLSLGWFYCYSMISVVIGFKPDGALQTLMRGSFVLGAILMGTGPFIILCPTRPTFTKLHTMAIRRTEPNPKLDKHPLGAAIFFLILIAQVFIEYSLVYVLNNVLKLDIRFILGITVGYGLVISFFLVGLFSIFLKTEVIYRGINMLDKIRSNILIKRKNILYSKVWNVLHFLLFLIVFVLIYVLIGVVFHTEETLLDDEDSSETPNRGCHIFLFALNSVLALIVSSQVISLSFHPIKIGYIETAQGSMSTSQIRYIAIARSSDRSVLFKSHRIRDNQNKEIKGTILYNIKTAPSHNGYTHIETYDSWGKLYQENDSKCMFFVGTGRFYNEDSAFLFLDRVREYSTSKYYKFSGFELYPFNGWKNDCKEDIKNLANTFSNYEYTSFISSDAIKMKELKNSKSFLEHLNKEKNRRKMVTTLKKMEELNLEVGNQVVDRIIQTVPVNKEEKNKKSKKDKKKKNKKKGKEEEEGKEKEKEKEKEKGINYTDYSMVNLAQDYKKLKTLRFEETKTLKQLIQKSKFKKSQGVTSENLYSHIKGSMYIDDFGVNSEIIQKREKKLEKTPPPKSSLNFQEWETSNRLRIVSGLADILIENENWDFTDNDRYKDALVEDKGIGLIFNENINNDDNGDNDDDDDDDDNTIRNSTQSISSDVKVLRCEVERLEEQLGLKGTEIISISKKKISPMFKISDGGLTIERIGEIGYELKNKKQKTKNESEGEKEEEEEKNIEIEKENEEEIQANDQEQLLIEKSQPLRFNNHEDVQVFSNGRCLAYPINNENKDGVLLIGEKEVSRKRKFEFEFFIANTNPDQIEDIEIGIGFVPKNDQNKTSINEIRKTAFAMISQSGTGSGTESEDELEKKKKDKGKEKEPQIDENKNDVVIQDEFEQNPELLPLLKIANDFEKKITEGNFNLEEELERNLEKENAYGDEDGEESGFGPGFIVIPPIKLNSKISASLDLQTGELIFKINSKTIFTYKEDLGKLVDNNYYPMIWFKTDSTFIILNSSEQSYSNYCDYKFHRVIQQYLTKQDFYKNSRWTNVVTNYPITDESIQFEMKIVKCSTPLSSLNFGVGFIKSIGFNRGSDLNLEMGNDDRSIIYMANSGMIKSNGVYKIFGPAYHQGDTISCFVNIKTGYIAFAKNGMLLGIGHKFKPFTSLYPIFSFGSDDIKIKLNFIGTNGKNQFKYPHAFGESTNLPFLSKNISPLLHDSLQRLFQTCLYPVTIIHEVQKIGQLEIARLIRRCSHLINIQLKNERPLTIIEQLSVDLFIRLSIMRFRPLQIHQQGDLLNNYSQNKNNFLDPLAIEFDHKPEKNEDKTAIRLQSLMIEIIKSFQWIKFTNSYRASQFLNHSIGAIRDIRDGLELQNKGLTRNQFIRFRLFSDIALEWLSKLEKSLIQYSISKDAIELLTTDYDYFETYSDDDDNNKNKDDDDDTENMDPFSVLKF</sequence>